<proteinExistence type="predicted"/>
<organism evidence="1 2">
    <name type="scientific">Cetraspora pellucida</name>
    <dbReference type="NCBI Taxonomy" id="1433469"/>
    <lineage>
        <taxon>Eukaryota</taxon>
        <taxon>Fungi</taxon>
        <taxon>Fungi incertae sedis</taxon>
        <taxon>Mucoromycota</taxon>
        <taxon>Glomeromycotina</taxon>
        <taxon>Glomeromycetes</taxon>
        <taxon>Diversisporales</taxon>
        <taxon>Gigasporaceae</taxon>
        <taxon>Cetraspora</taxon>
    </lineage>
</organism>
<accession>A0ACA9JW90</accession>
<dbReference type="EMBL" id="CAJVPW010000020">
    <property type="protein sequence ID" value="CAG8439669.1"/>
    <property type="molecule type" value="Genomic_DNA"/>
</dbReference>
<sequence length="1068" mass="122181">MTANLPPHNLGETLTATINLIRNPDLISIQKLQTDLQSKNQQIITTDFKREETENAVAKQSIEEHYNSLITERKKIEEDLLQLKKKINQELVHDLKGPDFPGGGYVLEKEKLPSIYEKGEGTIHLRAKAQILSPQEVKIGREIVGTTKTARNIIWVTQLPYKVSKSALVARIADLIKIKDEDKKIAGLKKIVDYSNRGITDIRLEFDAQQHDGQIILNKLYKNTQLQISFSVKMRALVGENPKIFSLTEILQAFISNRLENIRQIAEIIKGYPTEEERNERLKQKFTEIKQGKIKIENILSMSISFRQFTPEKQADLTQGIADLKIENEKLAQLVASEEKRKEKLIADLEQLKKDYEKDHRRTQIIADSHLIDERKAIAPEEIIIILSRGEKKKTKSETGEKEKLPSYLNIYKINSLEATNIPSVGKELKTRGENLTIIKSNRRDDLWCFSNLGKIYILPVYKLADKSINLRESRMLKLAEGETIEQIISGKIKRLSLEKIGRVMKGGKKIINIAKHRDEISQVAFTSGNDDIMVFTKQGKSKSFAEKMAGDFGRAAYGVTAIKLEDGSQKTRCPKHKTLLEQHKAASCCDKSQLGASLRCPRGKEINKEIRNCPDCNKVTPVAPDQAKDEMINFLVVEKELPKNEFNLLAVREDKSGVKKSLSAVFQLAKKRGGKGKKKFRVEENIGEKLKATKKGGNELKEVLGQAQKEQVNPEVIKKYEEELSQNRQKQQEWKEKGDKKKKELKNAEEKTKRCADCRKNCPHHEQLKIQHEENNCCDKKKHEKEGLQEKIRQLQQAAKPSAKKLEKLRAESKELNKQSSKNRLECPKFQDLNKEIRNCSECIDKKAKKAVKIIPSHLQKVFLIDKRAKSEIYLLAEEVDLVDFLQDEKKKRIQLYKGQKLITSLNAYPVDSSVAQNIKNKPDILPEAKKKVRETYAPLQERLHKLENIFFATKEKLKNYGAKDCSENSDWILLNENLLIYQEQIDYLKSKLTAASHEEDKIITYRLLETDEEITVRLTSGETDPDKGRISHDCPLGMALNNKKVGEIAEVKTSQKEYKIQIVAIE</sequence>
<keyword evidence="2" id="KW-1185">Reference proteome</keyword>
<evidence type="ECO:0000313" key="1">
    <source>
        <dbReference type="EMBL" id="CAG8439669.1"/>
    </source>
</evidence>
<gene>
    <name evidence="1" type="ORF">SPELUC_LOCUS74</name>
</gene>
<protein>
    <submittedName>
        <fullName evidence="1">2064_t:CDS:1</fullName>
    </submittedName>
</protein>
<comment type="caution">
    <text evidence="1">The sequence shown here is derived from an EMBL/GenBank/DDBJ whole genome shotgun (WGS) entry which is preliminary data.</text>
</comment>
<dbReference type="Proteomes" id="UP000789366">
    <property type="component" value="Unassembled WGS sequence"/>
</dbReference>
<name>A0ACA9JW90_9GLOM</name>
<evidence type="ECO:0000313" key="2">
    <source>
        <dbReference type="Proteomes" id="UP000789366"/>
    </source>
</evidence>
<reference evidence="1" key="1">
    <citation type="submission" date="2021-06" db="EMBL/GenBank/DDBJ databases">
        <authorList>
            <person name="Kallberg Y."/>
            <person name="Tangrot J."/>
            <person name="Rosling A."/>
        </authorList>
    </citation>
    <scope>NUCLEOTIDE SEQUENCE</scope>
    <source>
        <strain evidence="1">28 12/20/2015</strain>
    </source>
</reference>